<dbReference type="CDD" id="cd09077">
    <property type="entry name" value="R1-I-EN"/>
    <property type="match status" value="1"/>
</dbReference>
<dbReference type="EMBL" id="LBMM01005733">
    <property type="protein sequence ID" value="KMQ91253.1"/>
    <property type="molecule type" value="Genomic_DNA"/>
</dbReference>
<dbReference type="PANTHER" id="PTHR33273:SF2">
    <property type="entry name" value="ENDONUCLEASE_EXONUCLEASE_PHOSPHATASE DOMAIN-CONTAINING PROTEIN"/>
    <property type="match status" value="1"/>
</dbReference>
<sequence length="207" mass="23868">MTETNIGLCAISEPIQVPVSPFWYSSRDGKAVWRWRPEGLKGTCSLVKRGNGFIAIRYNNIHLITCYISPSLRIREFNRTLDELEILIRALRKEKIILCGDFNCKSTLWGCRYMDYRGKQLEDWAVANDQHVVNRGNTPTCVKPQGQSVVDITWATSNVMGEIRCWRVEEMCETLSDHKYITFSIGENNKRTWDTRDKPGQIGSMEL</sequence>
<accession>A0A0J7KLG4</accession>
<dbReference type="Proteomes" id="UP000036403">
    <property type="component" value="Unassembled WGS sequence"/>
</dbReference>
<dbReference type="PANTHER" id="PTHR33273">
    <property type="entry name" value="DOMAIN-CONTAINING PROTEIN, PUTATIVE-RELATED"/>
    <property type="match status" value="1"/>
</dbReference>
<dbReference type="InterPro" id="IPR005135">
    <property type="entry name" value="Endo/exonuclease/phosphatase"/>
</dbReference>
<keyword evidence="2" id="KW-0548">Nucleotidyltransferase</keyword>
<keyword evidence="3" id="KW-1185">Reference proteome</keyword>
<dbReference type="AlphaFoldDB" id="A0A0J7KLG4"/>
<evidence type="ECO:0000259" key="1">
    <source>
        <dbReference type="Pfam" id="PF14529"/>
    </source>
</evidence>
<gene>
    <name evidence="2" type="ORF">RF55_8909</name>
</gene>
<keyword evidence="2" id="KW-0695">RNA-directed DNA polymerase</keyword>
<dbReference type="OrthoDB" id="7700944at2759"/>
<dbReference type="SUPFAM" id="SSF56219">
    <property type="entry name" value="DNase I-like"/>
    <property type="match status" value="1"/>
</dbReference>
<reference evidence="2 3" key="1">
    <citation type="submission" date="2015-04" db="EMBL/GenBank/DDBJ databases">
        <title>Lasius niger genome sequencing.</title>
        <authorList>
            <person name="Konorov E.A."/>
            <person name="Nikitin M.A."/>
            <person name="Kirill M.V."/>
            <person name="Chang P."/>
        </authorList>
    </citation>
    <scope>NUCLEOTIDE SEQUENCE [LARGE SCALE GENOMIC DNA]</scope>
    <source>
        <tissue evidence="2">Whole</tissue>
    </source>
</reference>
<comment type="caution">
    <text evidence="2">The sequence shown here is derived from an EMBL/GenBank/DDBJ whole genome shotgun (WGS) entry which is preliminary data.</text>
</comment>
<dbReference type="InterPro" id="IPR036691">
    <property type="entry name" value="Endo/exonu/phosph_ase_sf"/>
</dbReference>
<feature type="domain" description="Endonuclease/exonuclease/phosphatase" evidence="1">
    <location>
        <begin position="61"/>
        <end position="181"/>
    </location>
</feature>
<organism evidence="2 3">
    <name type="scientific">Lasius niger</name>
    <name type="common">Black garden ant</name>
    <dbReference type="NCBI Taxonomy" id="67767"/>
    <lineage>
        <taxon>Eukaryota</taxon>
        <taxon>Metazoa</taxon>
        <taxon>Ecdysozoa</taxon>
        <taxon>Arthropoda</taxon>
        <taxon>Hexapoda</taxon>
        <taxon>Insecta</taxon>
        <taxon>Pterygota</taxon>
        <taxon>Neoptera</taxon>
        <taxon>Endopterygota</taxon>
        <taxon>Hymenoptera</taxon>
        <taxon>Apocrita</taxon>
        <taxon>Aculeata</taxon>
        <taxon>Formicoidea</taxon>
        <taxon>Formicidae</taxon>
        <taxon>Formicinae</taxon>
        <taxon>Lasius</taxon>
        <taxon>Lasius</taxon>
    </lineage>
</organism>
<dbReference type="GO" id="GO:0003964">
    <property type="term" value="F:RNA-directed DNA polymerase activity"/>
    <property type="evidence" value="ECO:0007669"/>
    <property type="project" value="UniProtKB-KW"/>
</dbReference>
<evidence type="ECO:0000313" key="3">
    <source>
        <dbReference type="Proteomes" id="UP000036403"/>
    </source>
</evidence>
<proteinExistence type="predicted"/>
<dbReference type="Gene3D" id="3.60.10.10">
    <property type="entry name" value="Endonuclease/exonuclease/phosphatase"/>
    <property type="match status" value="1"/>
</dbReference>
<name>A0A0J7KLG4_LASNI</name>
<evidence type="ECO:0000313" key="2">
    <source>
        <dbReference type="EMBL" id="KMQ91253.1"/>
    </source>
</evidence>
<protein>
    <submittedName>
        <fullName evidence="2">Reverse transcriptase</fullName>
    </submittedName>
</protein>
<dbReference type="PaxDb" id="67767-A0A0J7KLG4"/>
<keyword evidence="2" id="KW-0808">Transferase</keyword>
<dbReference type="Pfam" id="PF14529">
    <property type="entry name" value="Exo_endo_phos_2"/>
    <property type="match status" value="1"/>
</dbReference>